<evidence type="ECO:0000313" key="4">
    <source>
        <dbReference type="Proteomes" id="UP000799421"/>
    </source>
</evidence>
<evidence type="ECO:0008006" key="5">
    <source>
        <dbReference type="Google" id="ProtNLM"/>
    </source>
</evidence>
<accession>A0A6A7CBX5</accession>
<dbReference type="GO" id="GO:1990072">
    <property type="term" value="C:TRAPPIII protein complex"/>
    <property type="evidence" value="ECO:0007669"/>
    <property type="project" value="TreeGrafter"/>
</dbReference>
<evidence type="ECO:0000259" key="1">
    <source>
        <dbReference type="Pfam" id="PF06159"/>
    </source>
</evidence>
<dbReference type="Proteomes" id="UP000799421">
    <property type="component" value="Unassembled WGS sequence"/>
</dbReference>
<feature type="domain" description="Trafficking protein particle complex subunit 13 N-terminal" evidence="1">
    <location>
        <begin position="5"/>
        <end position="151"/>
    </location>
</feature>
<proteinExistence type="predicted"/>
<feature type="domain" description="Trafficking protein particle complex subunit 13 middle" evidence="2">
    <location>
        <begin position="155"/>
        <end position="268"/>
    </location>
</feature>
<reference evidence="3" key="1">
    <citation type="journal article" date="2020" name="Stud. Mycol.">
        <title>101 Dothideomycetes genomes: a test case for predicting lifestyles and emergence of pathogens.</title>
        <authorList>
            <person name="Haridas S."/>
            <person name="Albert R."/>
            <person name="Binder M."/>
            <person name="Bloem J."/>
            <person name="Labutti K."/>
            <person name="Salamov A."/>
            <person name="Andreopoulos B."/>
            <person name="Baker S."/>
            <person name="Barry K."/>
            <person name="Bills G."/>
            <person name="Bluhm B."/>
            <person name="Cannon C."/>
            <person name="Castanera R."/>
            <person name="Culley D."/>
            <person name="Daum C."/>
            <person name="Ezra D."/>
            <person name="Gonzalez J."/>
            <person name="Henrissat B."/>
            <person name="Kuo A."/>
            <person name="Liang C."/>
            <person name="Lipzen A."/>
            <person name="Lutzoni F."/>
            <person name="Magnuson J."/>
            <person name="Mondo S."/>
            <person name="Nolan M."/>
            <person name="Ohm R."/>
            <person name="Pangilinan J."/>
            <person name="Park H.-J."/>
            <person name="Ramirez L."/>
            <person name="Alfaro M."/>
            <person name="Sun H."/>
            <person name="Tritt A."/>
            <person name="Yoshinaga Y."/>
            <person name="Zwiers L.-H."/>
            <person name="Turgeon B."/>
            <person name="Goodwin S."/>
            <person name="Spatafora J."/>
            <person name="Crous P."/>
            <person name="Grigoriev I."/>
        </authorList>
    </citation>
    <scope>NUCLEOTIDE SEQUENCE</scope>
    <source>
        <strain evidence="3">CBS 480.64</strain>
    </source>
</reference>
<organism evidence="3 4">
    <name type="scientific">Piedraia hortae CBS 480.64</name>
    <dbReference type="NCBI Taxonomy" id="1314780"/>
    <lineage>
        <taxon>Eukaryota</taxon>
        <taxon>Fungi</taxon>
        <taxon>Dikarya</taxon>
        <taxon>Ascomycota</taxon>
        <taxon>Pezizomycotina</taxon>
        <taxon>Dothideomycetes</taxon>
        <taxon>Dothideomycetidae</taxon>
        <taxon>Capnodiales</taxon>
        <taxon>Piedraiaceae</taxon>
        <taxon>Piedraia</taxon>
    </lineage>
</organism>
<dbReference type="OrthoDB" id="10250284at2759"/>
<dbReference type="InterPro" id="IPR010378">
    <property type="entry name" value="TRAPPC13"/>
</dbReference>
<dbReference type="PANTHER" id="PTHR13134:SF3">
    <property type="entry name" value="TRAFFICKING PROTEIN PARTICLE COMPLEX SUBUNIT 13"/>
    <property type="match status" value="1"/>
</dbReference>
<dbReference type="AlphaFoldDB" id="A0A6A7CBX5"/>
<protein>
    <recommendedName>
        <fullName evidence="5">DUF974-domain-containing protein</fullName>
    </recommendedName>
</protein>
<dbReference type="InterPro" id="IPR055427">
    <property type="entry name" value="TRAPPC13_N"/>
</dbReference>
<dbReference type="InterPro" id="IPR055429">
    <property type="entry name" value="TRAPPC13_M"/>
</dbReference>
<evidence type="ECO:0000259" key="2">
    <source>
        <dbReference type="Pfam" id="PF23647"/>
    </source>
</evidence>
<evidence type="ECO:0000313" key="3">
    <source>
        <dbReference type="EMBL" id="KAF2864018.1"/>
    </source>
</evidence>
<gene>
    <name evidence="3" type="ORF">K470DRAFT_209297</name>
</gene>
<feature type="non-terminal residue" evidence="3">
    <location>
        <position position="1"/>
    </location>
</feature>
<dbReference type="Pfam" id="PF06159">
    <property type="entry name" value="TRAPPC13_N"/>
    <property type="match status" value="1"/>
</dbReference>
<dbReference type="Pfam" id="PF23647">
    <property type="entry name" value="TRAPPC13_M"/>
    <property type="match status" value="1"/>
</dbReference>
<sequence>PYHTMLKVLRLSRPSLATQFVIPPLTGIGDGNLHIDPQASLAYPSSNEASSFPLTPLLTLPTSFGLAYVGETFTCALCTQHEDEIKVEIQTPAHPTGVQIEVDETQPDEEGDVKQSILRFDLQEEGSHVLAVTVRASDTGKKTRKLFQFVVQPLLSVRSKITKRRTDTTSKVSWVLEAQIENVGQTTTAVLERIWLSPNEKEGVREVPLSASGEDRPVLKPQDVEQVMFLVASEVEATATSKRLPLAQLNVSWRTAMGQSGKITTGWLVSRSR</sequence>
<keyword evidence="4" id="KW-1185">Reference proteome</keyword>
<name>A0A6A7CBX5_9PEZI</name>
<dbReference type="PANTHER" id="PTHR13134">
    <property type="entry name" value="TRAFFICKING PROTEIN PARTICLE COMPLEX SUBUNIT 13"/>
    <property type="match status" value="1"/>
</dbReference>
<dbReference type="EMBL" id="MU005958">
    <property type="protein sequence ID" value="KAF2864018.1"/>
    <property type="molecule type" value="Genomic_DNA"/>
</dbReference>